<evidence type="ECO:0000256" key="5">
    <source>
        <dbReference type="ARBA" id="ARBA00023049"/>
    </source>
</evidence>
<sequence>MMQTQRALLWTALAGSLALAGCANMKNMDANSLMSAGGDMAKAMSLSDADIVQLSDAACKESDAQSKVAPANSKYTKRLNKVMAGFGKMDLNGQKINYKVYQTQEVNAWAMGNGCVRVYSGLMDMMNDDELRGVIGHEMGHVALGHSKKAMQTAYAVSAARTAASATGNSAVSALSSSQLGDLTEKFINAQFSQSQESAADDYSFDLLTQKKMNRKGLVTAFEKLAELDGGQSSMLSSHPSSPDRAKHIQQRIDSGK</sequence>
<comment type="cofactor">
    <cofactor evidence="6">
        <name>Zn(2+)</name>
        <dbReference type="ChEBI" id="CHEBI:29105"/>
    </cofactor>
    <text evidence="6">Binds 1 zinc ion per subunit.</text>
</comment>
<feature type="chain" id="PRO_5042919224" evidence="8">
    <location>
        <begin position="26"/>
        <end position="257"/>
    </location>
</feature>
<dbReference type="PROSITE" id="PS51257">
    <property type="entry name" value="PROKAR_LIPOPROTEIN"/>
    <property type="match status" value="1"/>
</dbReference>
<keyword evidence="1 6" id="KW-0645">Protease</keyword>
<feature type="signal peptide" evidence="8">
    <location>
        <begin position="1"/>
        <end position="25"/>
    </location>
</feature>
<keyword evidence="3 6" id="KW-0378">Hydrolase</keyword>
<evidence type="ECO:0000256" key="2">
    <source>
        <dbReference type="ARBA" id="ARBA00022723"/>
    </source>
</evidence>
<accession>A0AAN1VH65</accession>
<evidence type="ECO:0000256" key="8">
    <source>
        <dbReference type="SAM" id="SignalP"/>
    </source>
</evidence>
<keyword evidence="5 6" id="KW-0482">Metalloprotease</keyword>
<dbReference type="Proteomes" id="UP000282741">
    <property type="component" value="Chromosome"/>
</dbReference>
<dbReference type="PANTHER" id="PTHR22726:SF8">
    <property type="entry name" value="METALLOPROTEASE YCAL"/>
    <property type="match status" value="1"/>
</dbReference>
<reference evidence="11" key="1">
    <citation type="submission" date="2017-10" db="EMBL/GenBank/DDBJ databases">
        <title>Whole genome sequencing of various Bordetella species.</title>
        <authorList>
            <person name="Weigand M.R."/>
            <person name="Loparev V."/>
            <person name="Peng Y."/>
            <person name="Bowden K.E."/>
            <person name="Tondella M.L."/>
            <person name="Williams M.M."/>
        </authorList>
    </citation>
    <scope>NUCLEOTIDE SEQUENCE [LARGE SCALE GENOMIC DNA]</scope>
    <source>
        <strain evidence="11">H720</strain>
    </source>
</reference>
<evidence type="ECO:0000256" key="3">
    <source>
        <dbReference type="ARBA" id="ARBA00022801"/>
    </source>
</evidence>
<dbReference type="PANTHER" id="PTHR22726">
    <property type="entry name" value="METALLOENDOPEPTIDASE OMA1"/>
    <property type="match status" value="1"/>
</dbReference>
<dbReference type="GO" id="GO:0016020">
    <property type="term" value="C:membrane"/>
    <property type="evidence" value="ECO:0007669"/>
    <property type="project" value="TreeGrafter"/>
</dbReference>
<evidence type="ECO:0000313" key="10">
    <source>
        <dbReference type="EMBL" id="AZW18372.1"/>
    </source>
</evidence>
<gene>
    <name evidence="10" type="ORF">CS347_17180</name>
</gene>
<feature type="region of interest" description="Disordered" evidence="7">
    <location>
        <begin position="230"/>
        <end position="257"/>
    </location>
</feature>
<keyword evidence="8" id="KW-0732">Signal</keyword>
<feature type="domain" description="Peptidase M48" evidence="9">
    <location>
        <begin position="77"/>
        <end position="252"/>
    </location>
</feature>
<name>A0AAN1VH65_9BORD</name>
<keyword evidence="4 6" id="KW-0862">Zinc</keyword>
<keyword evidence="2" id="KW-0479">Metal-binding</keyword>
<evidence type="ECO:0000256" key="7">
    <source>
        <dbReference type="SAM" id="MobiDB-lite"/>
    </source>
</evidence>
<comment type="similarity">
    <text evidence="6">Belongs to the peptidase M48 family.</text>
</comment>
<evidence type="ECO:0000256" key="1">
    <source>
        <dbReference type="ARBA" id="ARBA00022670"/>
    </source>
</evidence>
<evidence type="ECO:0000256" key="6">
    <source>
        <dbReference type="RuleBase" id="RU003983"/>
    </source>
</evidence>
<dbReference type="GO" id="GO:0004222">
    <property type="term" value="F:metalloendopeptidase activity"/>
    <property type="evidence" value="ECO:0007669"/>
    <property type="project" value="InterPro"/>
</dbReference>
<dbReference type="AlphaFoldDB" id="A0AAN1VH65"/>
<dbReference type="Gene3D" id="3.30.2010.10">
    <property type="entry name" value="Metalloproteases ('zincins'), catalytic domain"/>
    <property type="match status" value="1"/>
</dbReference>
<organism evidence="10 11">
    <name type="scientific">Bordetella hinzii</name>
    <dbReference type="NCBI Taxonomy" id="103855"/>
    <lineage>
        <taxon>Bacteria</taxon>
        <taxon>Pseudomonadati</taxon>
        <taxon>Pseudomonadota</taxon>
        <taxon>Betaproteobacteria</taxon>
        <taxon>Burkholderiales</taxon>
        <taxon>Alcaligenaceae</taxon>
        <taxon>Bordetella</taxon>
    </lineage>
</organism>
<evidence type="ECO:0000313" key="11">
    <source>
        <dbReference type="Proteomes" id="UP000282741"/>
    </source>
</evidence>
<evidence type="ECO:0000256" key="4">
    <source>
        <dbReference type="ARBA" id="ARBA00022833"/>
    </source>
</evidence>
<protein>
    <submittedName>
        <fullName evidence="10">Peptidase</fullName>
    </submittedName>
</protein>
<proteinExistence type="inferred from homology"/>
<dbReference type="InterPro" id="IPR051156">
    <property type="entry name" value="Mito/Outer_Membr_Metalloprot"/>
</dbReference>
<dbReference type="GO" id="GO:0046872">
    <property type="term" value="F:metal ion binding"/>
    <property type="evidence" value="ECO:0007669"/>
    <property type="project" value="UniProtKB-KW"/>
</dbReference>
<dbReference type="GO" id="GO:0051603">
    <property type="term" value="P:proteolysis involved in protein catabolic process"/>
    <property type="evidence" value="ECO:0007669"/>
    <property type="project" value="TreeGrafter"/>
</dbReference>
<dbReference type="InterPro" id="IPR001915">
    <property type="entry name" value="Peptidase_M48"/>
</dbReference>
<evidence type="ECO:0000259" key="9">
    <source>
        <dbReference type="Pfam" id="PF01435"/>
    </source>
</evidence>
<dbReference type="Pfam" id="PF01435">
    <property type="entry name" value="Peptidase_M48"/>
    <property type="match status" value="1"/>
</dbReference>
<dbReference type="EMBL" id="CP024172">
    <property type="protein sequence ID" value="AZW18372.1"/>
    <property type="molecule type" value="Genomic_DNA"/>
</dbReference>